<keyword evidence="2" id="KW-0808">Transferase</keyword>
<dbReference type="GO" id="GO:0019563">
    <property type="term" value="P:glycerol catabolic process"/>
    <property type="evidence" value="ECO:0007669"/>
    <property type="project" value="TreeGrafter"/>
</dbReference>
<dbReference type="AlphaFoldDB" id="A0A2R7YW41"/>
<comment type="caution">
    <text evidence="5">The sequence shown here is derived from an EMBL/GenBank/DDBJ whole genome shotgun (WGS) entry which is preliminary data.</text>
</comment>
<dbReference type="Pfam" id="PF00370">
    <property type="entry name" value="FGGY_N"/>
    <property type="match status" value="1"/>
</dbReference>
<evidence type="ECO:0000313" key="6">
    <source>
        <dbReference type="Proteomes" id="UP000244867"/>
    </source>
</evidence>
<dbReference type="InterPro" id="IPR043129">
    <property type="entry name" value="ATPase_NBD"/>
</dbReference>
<dbReference type="OrthoDB" id="9805576at2"/>
<keyword evidence="6" id="KW-1185">Reference proteome</keyword>
<dbReference type="SUPFAM" id="SSF53067">
    <property type="entry name" value="Actin-like ATPase domain"/>
    <property type="match status" value="1"/>
</dbReference>
<sequence length="263" mass="28346">MSVLAIDAGTAGVTAVVVDPDGRVVARAHQDLAAHAPRPGWLEQAPEGLWQATLRSTREVLADVDATEVTSLGITNERGTLVLWDRETLGSPRPAIDRADRRGADVCARLRDAGLEDRVRDLTGLRPDAASPAAKLGWLAEHEPHTWALVEAGRYAIGTLDSYLVARMTRGTWHVTDASNARRTLLLGQEENAWSDELCHLFGVPPDALPDVVPSWTRIAPTDPSVFLGLSLPIAGIAGDEAPADPAHQRWYAALESSTRPRS</sequence>
<keyword evidence="3" id="KW-0418">Kinase</keyword>
<dbReference type="PANTHER" id="PTHR10196:SF69">
    <property type="entry name" value="GLYCEROL KINASE"/>
    <property type="match status" value="1"/>
</dbReference>
<dbReference type="GO" id="GO:0004370">
    <property type="term" value="F:glycerol kinase activity"/>
    <property type="evidence" value="ECO:0007669"/>
    <property type="project" value="TreeGrafter"/>
</dbReference>
<evidence type="ECO:0000256" key="1">
    <source>
        <dbReference type="ARBA" id="ARBA00009156"/>
    </source>
</evidence>
<protein>
    <recommendedName>
        <fullName evidence="4">Carbohydrate kinase FGGY N-terminal domain-containing protein</fullName>
    </recommendedName>
</protein>
<dbReference type="Proteomes" id="UP000244867">
    <property type="component" value="Unassembled WGS sequence"/>
</dbReference>
<evidence type="ECO:0000259" key="4">
    <source>
        <dbReference type="Pfam" id="PF00370"/>
    </source>
</evidence>
<gene>
    <name evidence="5" type="ORF">C7S10_12565</name>
</gene>
<dbReference type="RefSeq" id="WP_108344782.1">
    <property type="nucleotide sequence ID" value="NZ_PYXZ01000005.1"/>
</dbReference>
<evidence type="ECO:0000313" key="5">
    <source>
        <dbReference type="EMBL" id="PUA80588.1"/>
    </source>
</evidence>
<comment type="similarity">
    <text evidence="1">Belongs to the FGGY kinase family.</text>
</comment>
<name>A0A2R7YW41_9ACTN</name>
<organism evidence="5 6">
    <name type="scientific">Nocardioides currus</name>
    <dbReference type="NCBI Taxonomy" id="2133958"/>
    <lineage>
        <taxon>Bacteria</taxon>
        <taxon>Bacillati</taxon>
        <taxon>Actinomycetota</taxon>
        <taxon>Actinomycetes</taxon>
        <taxon>Propionibacteriales</taxon>
        <taxon>Nocardioidaceae</taxon>
        <taxon>Nocardioides</taxon>
    </lineage>
</organism>
<dbReference type="PANTHER" id="PTHR10196">
    <property type="entry name" value="SUGAR KINASE"/>
    <property type="match status" value="1"/>
</dbReference>
<dbReference type="Gene3D" id="3.30.420.40">
    <property type="match status" value="1"/>
</dbReference>
<reference evidence="5 6" key="1">
    <citation type="submission" date="2018-03" db="EMBL/GenBank/DDBJ databases">
        <authorList>
            <person name="Keele B.F."/>
        </authorList>
    </citation>
    <scope>NUCLEOTIDE SEQUENCE [LARGE SCALE GENOMIC DNA]</scope>
    <source>
        <strain evidence="5 6">IB-3</strain>
    </source>
</reference>
<evidence type="ECO:0000256" key="3">
    <source>
        <dbReference type="ARBA" id="ARBA00022777"/>
    </source>
</evidence>
<proteinExistence type="inferred from homology"/>
<dbReference type="EMBL" id="PYXZ01000005">
    <property type="protein sequence ID" value="PUA80588.1"/>
    <property type="molecule type" value="Genomic_DNA"/>
</dbReference>
<dbReference type="GO" id="GO:0005829">
    <property type="term" value="C:cytosol"/>
    <property type="evidence" value="ECO:0007669"/>
    <property type="project" value="TreeGrafter"/>
</dbReference>
<accession>A0A2R7YW41</accession>
<feature type="domain" description="Carbohydrate kinase FGGY N-terminal" evidence="4">
    <location>
        <begin position="3"/>
        <end position="242"/>
    </location>
</feature>
<evidence type="ECO:0000256" key="2">
    <source>
        <dbReference type="ARBA" id="ARBA00022679"/>
    </source>
</evidence>
<dbReference type="InterPro" id="IPR018484">
    <property type="entry name" value="FGGY_N"/>
</dbReference>